<gene>
    <name evidence="2" type="ORF">M422DRAFT_38482</name>
</gene>
<organism evidence="2 3">
    <name type="scientific">Sphaerobolus stellatus (strain SS14)</name>
    <dbReference type="NCBI Taxonomy" id="990650"/>
    <lineage>
        <taxon>Eukaryota</taxon>
        <taxon>Fungi</taxon>
        <taxon>Dikarya</taxon>
        <taxon>Basidiomycota</taxon>
        <taxon>Agaricomycotina</taxon>
        <taxon>Agaricomycetes</taxon>
        <taxon>Phallomycetidae</taxon>
        <taxon>Geastrales</taxon>
        <taxon>Sphaerobolaceae</taxon>
        <taxon>Sphaerobolus</taxon>
    </lineage>
</organism>
<dbReference type="AlphaFoldDB" id="A0A0C9T9N3"/>
<dbReference type="HOGENOM" id="CLU_2783002_0_0_1"/>
<feature type="non-terminal residue" evidence="2">
    <location>
        <position position="69"/>
    </location>
</feature>
<keyword evidence="1" id="KW-1133">Transmembrane helix</keyword>
<keyword evidence="3" id="KW-1185">Reference proteome</keyword>
<evidence type="ECO:0000313" key="2">
    <source>
        <dbReference type="EMBL" id="KIJ25768.1"/>
    </source>
</evidence>
<feature type="transmembrane region" description="Helical" evidence="1">
    <location>
        <begin position="7"/>
        <end position="25"/>
    </location>
</feature>
<evidence type="ECO:0000313" key="3">
    <source>
        <dbReference type="Proteomes" id="UP000054279"/>
    </source>
</evidence>
<dbReference type="EMBL" id="KN837399">
    <property type="protein sequence ID" value="KIJ25768.1"/>
    <property type="molecule type" value="Genomic_DNA"/>
</dbReference>
<protein>
    <submittedName>
        <fullName evidence="2">Uncharacterized protein</fullName>
    </submittedName>
</protein>
<name>A0A0C9T9N3_SPHS4</name>
<accession>A0A0C9T9N3</accession>
<evidence type="ECO:0000256" key="1">
    <source>
        <dbReference type="SAM" id="Phobius"/>
    </source>
</evidence>
<keyword evidence="1" id="KW-0472">Membrane</keyword>
<reference evidence="2 3" key="1">
    <citation type="submission" date="2014-06" db="EMBL/GenBank/DDBJ databases">
        <title>Evolutionary Origins and Diversification of the Mycorrhizal Mutualists.</title>
        <authorList>
            <consortium name="DOE Joint Genome Institute"/>
            <consortium name="Mycorrhizal Genomics Consortium"/>
            <person name="Kohler A."/>
            <person name="Kuo A."/>
            <person name="Nagy L.G."/>
            <person name="Floudas D."/>
            <person name="Copeland A."/>
            <person name="Barry K.W."/>
            <person name="Cichocki N."/>
            <person name="Veneault-Fourrey C."/>
            <person name="LaButti K."/>
            <person name="Lindquist E.A."/>
            <person name="Lipzen A."/>
            <person name="Lundell T."/>
            <person name="Morin E."/>
            <person name="Murat C."/>
            <person name="Riley R."/>
            <person name="Ohm R."/>
            <person name="Sun H."/>
            <person name="Tunlid A."/>
            <person name="Henrissat B."/>
            <person name="Grigoriev I.V."/>
            <person name="Hibbett D.S."/>
            <person name="Martin F."/>
        </authorList>
    </citation>
    <scope>NUCLEOTIDE SEQUENCE [LARGE SCALE GENOMIC DNA]</scope>
    <source>
        <strain evidence="2 3">SS14</strain>
    </source>
</reference>
<keyword evidence="1" id="KW-0812">Transmembrane</keyword>
<dbReference type="Proteomes" id="UP000054279">
    <property type="component" value="Unassembled WGS sequence"/>
</dbReference>
<proteinExistence type="predicted"/>
<sequence length="69" mass="7850">MPRRAPRAPSLIVASMVLYLLYYLLDSVRSSSLNPWRFLSTILLQSKYNSTNTAAYLIIWLISPDVTST</sequence>